<accession>A0A317C792</accession>
<sequence>MPLSTAVKRKEMHTRVVTCKGYLREDDLWDIEGNMVDTKPYRFGNIDRGGHIEAEEPLHGMWVRLTIDDQMKVHAAEAVIDYSPYSHCPKITPDYSKLVGLSLGLGWNKTVRTLMRGTAGCTHLTELLGPMATTAFQTVFSGRSEGTKQGFDLEERSYERPVMLNTCHSFATSSPVIQRDFPDYYEEG</sequence>
<keyword evidence="2" id="KW-1185">Reference proteome</keyword>
<reference evidence="1 2" key="1">
    <citation type="submission" date="2018-05" db="EMBL/GenBank/DDBJ databases">
        <title>Leucothrix arctica sp. nov., isolated from Arctic seawater.</title>
        <authorList>
            <person name="Choi A."/>
            <person name="Baek K."/>
        </authorList>
    </citation>
    <scope>NUCLEOTIDE SEQUENCE [LARGE SCALE GENOMIC DNA]</scope>
    <source>
        <strain evidence="1 2">IMCC9719</strain>
    </source>
</reference>
<evidence type="ECO:0008006" key="3">
    <source>
        <dbReference type="Google" id="ProtNLM"/>
    </source>
</evidence>
<protein>
    <recommendedName>
        <fullName evidence="3">DUF2889 domain-containing protein</fullName>
    </recommendedName>
</protein>
<comment type="caution">
    <text evidence="1">The sequence shown here is derived from an EMBL/GenBank/DDBJ whole genome shotgun (WGS) entry which is preliminary data.</text>
</comment>
<dbReference type="OrthoDB" id="6862397at2"/>
<dbReference type="Proteomes" id="UP000245506">
    <property type="component" value="Unassembled WGS sequence"/>
</dbReference>
<dbReference type="RefSeq" id="WP_109824154.1">
    <property type="nucleotide sequence ID" value="NZ_QGKL01000039.1"/>
</dbReference>
<evidence type="ECO:0000313" key="1">
    <source>
        <dbReference type="EMBL" id="PWQ94505.1"/>
    </source>
</evidence>
<gene>
    <name evidence="1" type="ORF">DKT75_14500</name>
</gene>
<proteinExistence type="predicted"/>
<dbReference type="EMBL" id="QGKL01000039">
    <property type="protein sequence ID" value="PWQ94505.1"/>
    <property type="molecule type" value="Genomic_DNA"/>
</dbReference>
<dbReference type="AlphaFoldDB" id="A0A317C792"/>
<evidence type="ECO:0000313" key="2">
    <source>
        <dbReference type="Proteomes" id="UP000245506"/>
    </source>
</evidence>
<organism evidence="1 2">
    <name type="scientific">Leucothrix arctica</name>
    <dbReference type="NCBI Taxonomy" id="1481894"/>
    <lineage>
        <taxon>Bacteria</taxon>
        <taxon>Pseudomonadati</taxon>
        <taxon>Pseudomonadota</taxon>
        <taxon>Gammaproteobacteria</taxon>
        <taxon>Thiotrichales</taxon>
        <taxon>Thiotrichaceae</taxon>
        <taxon>Leucothrix</taxon>
    </lineage>
</organism>
<dbReference type="InterPro" id="IPR021312">
    <property type="entry name" value="DUF2889"/>
</dbReference>
<name>A0A317C792_9GAMM</name>
<dbReference type="Pfam" id="PF11136">
    <property type="entry name" value="DUF2889"/>
    <property type="match status" value="1"/>
</dbReference>